<accession>A0A813LXP3</accession>
<dbReference type="EMBL" id="CAJNOC010000045">
    <property type="protein sequence ID" value="CAF0709527.1"/>
    <property type="molecule type" value="Genomic_DNA"/>
</dbReference>
<dbReference type="Proteomes" id="UP000663879">
    <property type="component" value="Unassembled WGS sequence"/>
</dbReference>
<reference evidence="7" key="1">
    <citation type="submission" date="2021-02" db="EMBL/GenBank/DDBJ databases">
        <authorList>
            <person name="Nowell W R."/>
        </authorList>
    </citation>
    <scope>NUCLEOTIDE SEQUENCE</scope>
    <source>
        <strain evidence="7">Ploen Becks lab</strain>
    </source>
</reference>
<gene>
    <name evidence="7" type="ORF">OXX778_LOCUS812</name>
</gene>
<dbReference type="GO" id="GO:0050163">
    <property type="term" value="F:oxaloacetate tautomerase activity"/>
    <property type="evidence" value="ECO:0007669"/>
    <property type="project" value="UniProtKB-EC"/>
</dbReference>
<keyword evidence="8" id="KW-1185">Reference proteome</keyword>
<dbReference type="InterPro" id="IPR011234">
    <property type="entry name" value="Fumarylacetoacetase-like_C"/>
</dbReference>
<evidence type="ECO:0000256" key="4">
    <source>
        <dbReference type="ARBA" id="ARBA00044911"/>
    </source>
</evidence>
<protein>
    <recommendedName>
        <fullName evidence="5">oxaloacetate tautomerase</fullName>
        <ecNumber evidence="5">5.3.2.2</ecNumber>
    </recommendedName>
    <alternativeName>
        <fullName evidence="3">Fumarylacetoacetate hydrolase domain-containing protein 1</fullName>
    </alternativeName>
</protein>
<evidence type="ECO:0000259" key="6">
    <source>
        <dbReference type="Pfam" id="PF01557"/>
    </source>
</evidence>
<dbReference type="InterPro" id="IPR036663">
    <property type="entry name" value="Fumarylacetoacetase_C_sf"/>
</dbReference>
<evidence type="ECO:0000313" key="8">
    <source>
        <dbReference type="Proteomes" id="UP000663879"/>
    </source>
</evidence>
<feature type="domain" description="Fumarylacetoacetase-like C-terminal" evidence="6">
    <location>
        <begin position="17"/>
        <end position="210"/>
    </location>
</feature>
<comment type="catalytic activity">
    <reaction evidence="4">
        <text>oxaloacetate = enol-oxaloacetate</text>
        <dbReference type="Rhea" id="RHEA:16021"/>
        <dbReference type="ChEBI" id="CHEBI:16452"/>
        <dbReference type="ChEBI" id="CHEBI:17479"/>
        <dbReference type="EC" id="5.3.2.2"/>
    </reaction>
    <physiologicalReaction direction="right-to-left" evidence="4">
        <dbReference type="Rhea" id="RHEA:16023"/>
    </physiologicalReaction>
</comment>
<keyword evidence="2" id="KW-0479">Metal-binding</keyword>
<evidence type="ECO:0000256" key="2">
    <source>
        <dbReference type="ARBA" id="ARBA00022723"/>
    </source>
</evidence>
<comment type="caution">
    <text evidence="7">The sequence shown here is derived from an EMBL/GenBank/DDBJ whole genome shotgun (WGS) entry which is preliminary data.</text>
</comment>
<dbReference type="GO" id="GO:0005739">
    <property type="term" value="C:mitochondrion"/>
    <property type="evidence" value="ECO:0007669"/>
    <property type="project" value="TreeGrafter"/>
</dbReference>
<dbReference type="GO" id="GO:0046872">
    <property type="term" value="F:metal ion binding"/>
    <property type="evidence" value="ECO:0007669"/>
    <property type="project" value="UniProtKB-KW"/>
</dbReference>
<dbReference type="EC" id="5.3.2.2" evidence="5"/>
<sequence>MSEENEKIDVKSICTNIIGIGRNYKDPSKEFIPTNEDPFIFAKPIRSIITEGSSIQIPKGWGSIIHEVELGVVIGKTAKFVKEDSAMDYVLGYVLALDMGRCLDLTKYPILLHKGFDTACPISDFIPKSKVKDVNNLSLKLTVNGEIRHDGNTRDLIHGIPKLISYLSSYFTLEYGDLILTGTPIGISTVKHGDLIEASLADLAKVKFPVIELQ</sequence>
<name>A0A813LXP3_9BILA</name>
<comment type="similarity">
    <text evidence="1">Belongs to the FAH family.</text>
</comment>
<evidence type="ECO:0000313" key="7">
    <source>
        <dbReference type="EMBL" id="CAF0709527.1"/>
    </source>
</evidence>
<evidence type="ECO:0000256" key="3">
    <source>
        <dbReference type="ARBA" id="ARBA00042340"/>
    </source>
</evidence>
<dbReference type="PANTHER" id="PTHR11820">
    <property type="entry name" value="ACYLPYRUVASE"/>
    <property type="match status" value="1"/>
</dbReference>
<evidence type="ECO:0000256" key="5">
    <source>
        <dbReference type="ARBA" id="ARBA00044973"/>
    </source>
</evidence>
<dbReference type="OrthoDB" id="411064at2759"/>
<dbReference type="GO" id="GO:0018773">
    <property type="term" value="F:acetylpyruvate hydrolase activity"/>
    <property type="evidence" value="ECO:0007669"/>
    <property type="project" value="TreeGrafter"/>
</dbReference>
<dbReference type="AlphaFoldDB" id="A0A813LXP3"/>
<dbReference type="PANTHER" id="PTHR11820:SF7">
    <property type="entry name" value="ACYLPYRUVASE FAHD1, MITOCHONDRIAL"/>
    <property type="match status" value="1"/>
</dbReference>
<organism evidence="7 8">
    <name type="scientific">Brachionus calyciflorus</name>
    <dbReference type="NCBI Taxonomy" id="104777"/>
    <lineage>
        <taxon>Eukaryota</taxon>
        <taxon>Metazoa</taxon>
        <taxon>Spiralia</taxon>
        <taxon>Gnathifera</taxon>
        <taxon>Rotifera</taxon>
        <taxon>Eurotatoria</taxon>
        <taxon>Monogononta</taxon>
        <taxon>Pseudotrocha</taxon>
        <taxon>Ploima</taxon>
        <taxon>Brachionidae</taxon>
        <taxon>Brachionus</taxon>
    </lineage>
</organism>
<dbReference type="Gene3D" id="3.90.850.10">
    <property type="entry name" value="Fumarylacetoacetase-like, C-terminal domain"/>
    <property type="match status" value="1"/>
</dbReference>
<dbReference type="SUPFAM" id="SSF56529">
    <property type="entry name" value="FAH"/>
    <property type="match status" value="1"/>
</dbReference>
<dbReference type="Pfam" id="PF01557">
    <property type="entry name" value="FAA_hydrolase"/>
    <property type="match status" value="1"/>
</dbReference>
<evidence type="ECO:0000256" key="1">
    <source>
        <dbReference type="ARBA" id="ARBA00010211"/>
    </source>
</evidence>
<proteinExistence type="inferred from homology"/>